<dbReference type="OrthoDB" id="6111975at2"/>
<keyword evidence="6 7" id="KW-0067">ATP-binding</keyword>
<evidence type="ECO:0000256" key="8">
    <source>
        <dbReference type="SAM" id="Phobius"/>
    </source>
</evidence>
<keyword evidence="2 10" id="KW-0723">Serine/threonine-protein kinase</keyword>
<proteinExistence type="predicted"/>
<dbReference type="EMBL" id="AP019860">
    <property type="protein sequence ID" value="BBM85077.1"/>
    <property type="molecule type" value="Genomic_DNA"/>
</dbReference>
<feature type="domain" description="Protein kinase" evidence="9">
    <location>
        <begin position="70"/>
        <end position="329"/>
    </location>
</feature>
<keyword evidence="8" id="KW-0472">Membrane</keyword>
<evidence type="ECO:0000256" key="6">
    <source>
        <dbReference type="ARBA" id="ARBA00022840"/>
    </source>
</evidence>
<dbReference type="InterPro" id="IPR011009">
    <property type="entry name" value="Kinase-like_dom_sf"/>
</dbReference>
<dbReference type="AlphaFoldDB" id="A0A5S9IP32"/>
<organism evidence="10 11">
    <name type="scientific">Uabimicrobium amorphum</name>
    <dbReference type="NCBI Taxonomy" id="2596890"/>
    <lineage>
        <taxon>Bacteria</taxon>
        <taxon>Pseudomonadati</taxon>
        <taxon>Planctomycetota</taxon>
        <taxon>Candidatus Uabimicrobiia</taxon>
        <taxon>Candidatus Uabimicrobiales</taxon>
        <taxon>Candidatus Uabimicrobiaceae</taxon>
        <taxon>Candidatus Uabimicrobium</taxon>
    </lineage>
</organism>
<dbReference type="InterPro" id="IPR008271">
    <property type="entry name" value="Ser/Thr_kinase_AS"/>
</dbReference>
<protein>
    <recommendedName>
        <fullName evidence="1">non-specific serine/threonine protein kinase</fullName>
        <ecNumber evidence="1">2.7.11.1</ecNumber>
    </recommendedName>
</protein>
<gene>
    <name evidence="10" type="ORF">UABAM_03440</name>
</gene>
<evidence type="ECO:0000256" key="5">
    <source>
        <dbReference type="ARBA" id="ARBA00022777"/>
    </source>
</evidence>
<evidence type="ECO:0000256" key="4">
    <source>
        <dbReference type="ARBA" id="ARBA00022741"/>
    </source>
</evidence>
<dbReference type="Gene3D" id="1.10.510.10">
    <property type="entry name" value="Transferase(Phosphotransferase) domain 1"/>
    <property type="match status" value="1"/>
</dbReference>
<dbReference type="PROSITE" id="PS00107">
    <property type="entry name" value="PROTEIN_KINASE_ATP"/>
    <property type="match status" value="1"/>
</dbReference>
<dbReference type="Gene3D" id="3.30.200.20">
    <property type="entry name" value="Phosphorylase Kinase, domain 1"/>
    <property type="match status" value="1"/>
</dbReference>
<dbReference type="PANTHER" id="PTHR43289:SF6">
    <property type="entry name" value="SERINE_THREONINE-PROTEIN KINASE NEKL-3"/>
    <property type="match status" value="1"/>
</dbReference>
<keyword evidence="5 10" id="KW-0418">Kinase</keyword>
<dbReference type="CDD" id="cd14014">
    <property type="entry name" value="STKc_PknB_like"/>
    <property type="match status" value="1"/>
</dbReference>
<dbReference type="InterPro" id="IPR017441">
    <property type="entry name" value="Protein_kinase_ATP_BS"/>
</dbReference>
<dbReference type="PROSITE" id="PS50011">
    <property type="entry name" value="PROTEIN_KINASE_DOM"/>
    <property type="match status" value="1"/>
</dbReference>
<keyword evidence="3" id="KW-0808">Transferase</keyword>
<reference evidence="10 11" key="1">
    <citation type="submission" date="2019-08" db="EMBL/GenBank/DDBJ databases">
        <title>Complete genome sequence of Candidatus Uab amorphum.</title>
        <authorList>
            <person name="Shiratori T."/>
            <person name="Suzuki S."/>
            <person name="Kakizawa Y."/>
            <person name="Ishida K."/>
        </authorList>
    </citation>
    <scope>NUCLEOTIDE SEQUENCE [LARGE SCALE GENOMIC DNA]</scope>
    <source>
        <strain evidence="10 11">SRT547</strain>
    </source>
</reference>
<dbReference type="Proteomes" id="UP000326354">
    <property type="component" value="Chromosome"/>
</dbReference>
<dbReference type="Pfam" id="PF00069">
    <property type="entry name" value="Pkinase"/>
    <property type="match status" value="1"/>
</dbReference>
<dbReference type="PROSITE" id="PS00108">
    <property type="entry name" value="PROTEIN_KINASE_ST"/>
    <property type="match status" value="1"/>
</dbReference>
<dbReference type="KEGG" id="uam:UABAM_03440"/>
<name>A0A5S9IP32_UABAM</name>
<evidence type="ECO:0000256" key="1">
    <source>
        <dbReference type="ARBA" id="ARBA00012513"/>
    </source>
</evidence>
<dbReference type="FunFam" id="1.10.510.10:FF:000021">
    <property type="entry name" value="Serine/threonine protein kinase"/>
    <property type="match status" value="1"/>
</dbReference>
<evidence type="ECO:0000256" key="3">
    <source>
        <dbReference type="ARBA" id="ARBA00022679"/>
    </source>
</evidence>
<dbReference type="SUPFAM" id="SSF56112">
    <property type="entry name" value="Protein kinase-like (PK-like)"/>
    <property type="match status" value="1"/>
</dbReference>
<feature type="binding site" evidence="7">
    <location>
        <position position="99"/>
    </location>
    <ligand>
        <name>ATP</name>
        <dbReference type="ChEBI" id="CHEBI:30616"/>
    </ligand>
</feature>
<evidence type="ECO:0000256" key="7">
    <source>
        <dbReference type="PROSITE-ProRule" id="PRU10141"/>
    </source>
</evidence>
<evidence type="ECO:0000256" key="2">
    <source>
        <dbReference type="ARBA" id="ARBA00022527"/>
    </source>
</evidence>
<dbReference type="SMART" id="SM00220">
    <property type="entry name" value="S_TKc"/>
    <property type="match status" value="1"/>
</dbReference>
<evidence type="ECO:0000259" key="9">
    <source>
        <dbReference type="PROSITE" id="PS50011"/>
    </source>
</evidence>
<keyword evidence="11" id="KW-1185">Reference proteome</keyword>
<feature type="transmembrane region" description="Helical" evidence="8">
    <location>
        <begin position="354"/>
        <end position="373"/>
    </location>
</feature>
<dbReference type="RefSeq" id="WP_151969197.1">
    <property type="nucleotide sequence ID" value="NZ_AP019860.1"/>
</dbReference>
<keyword evidence="4 7" id="KW-0547">Nucleotide-binding</keyword>
<evidence type="ECO:0000313" key="10">
    <source>
        <dbReference type="EMBL" id="BBM85077.1"/>
    </source>
</evidence>
<dbReference type="PANTHER" id="PTHR43289">
    <property type="entry name" value="MITOGEN-ACTIVATED PROTEIN KINASE KINASE KINASE 20-RELATED"/>
    <property type="match status" value="1"/>
</dbReference>
<dbReference type="GO" id="GO:0004674">
    <property type="term" value="F:protein serine/threonine kinase activity"/>
    <property type="evidence" value="ECO:0007669"/>
    <property type="project" value="UniProtKB-KW"/>
</dbReference>
<dbReference type="InterPro" id="IPR000719">
    <property type="entry name" value="Prot_kinase_dom"/>
</dbReference>
<evidence type="ECO:0000313" key="11">
    <source>
        <dbReference type="Proteomes" id="UP000326354"/>
    </source>
</evidence>
<keyword evidence="8" id="KW-1133">Transmembrane helix</keyword>
<accession>A0A5S9IP32</accession>
<keyword evidence="8" id="KW-0812">Transmembrane</keyword>
<dbReference type="EC" id="2.7.11.1" evidence="1"/>
<sequence>MLFGQIALKKEWITSQQLEHALDVQKKKRGWLIGEILCFLNYMEESQVQEILGEQNFAVEKTGHVQFGRYRIIGEIGRGGMGRVFKAHDPQLDREVALKVLRYGEGASDKDIERFLREAKTTAKLRHPNIVALYDIGNEDDQNFFIMDFISGVSLKRFVQNYSLTISQIVSIMIKVAEAIGYAHSCGVIHRDLKPSNIMLTENREPKVMDFGLAKISAHESISKTGDVLGTPAYMSPEQAKSEIIDKRTDIYSLGVTLYELLGGRPPFVGSSYLDVLYQVVHHEPTPLRSLTSQVSPILDAICLKCLEKNPRKRYQDAAELIADLQNFLDNKPVLAKLSKWRYVKKFLYSKKTLLVMIFLLMVVVIGLAITVIRQREMITYYQQMIKEK</sequence>
<dbReference type="GO" id="GO:0005524">
    <property type="term" value="F:ATP binding"/>
    <property type="evidence" value="ECO:0007669"/>
    <property type="project" value="UniProtKB-UniRule"/>
</dbReference>